<sequence length="82" mass="8679">MGVAQVREVLANDAPPGTAEYVADKEDIHAFAPLSSLLSDALSCFSGRSSGKRMTSRMDLEPVSSMVRRSMPMPSPAVGGRP</sequence>
<protein>
    <submittedName>
        <fullName evidence="1">Uncharacterized protein</fullName>
    </submittedName>
</protein>
<accession>E6QIH1</accession>
<proteinExistence type="predicted"/>
<evidence type="ECO:0000313" key="1">
    <source>
        <dbReference type="EMBL" id="CBI07037.1"/>
    </source>
</evidence>
<organism evidence="1">
    <name type="scientific">mine drainage metagenome</name>
    <dbReference type="NCBI Taxonomy" id="410659"/>
    <lineage>
        <taxon>unclassified sequences</taxon>
        <taxon>metagenomes</taxon>
        <taxon>ecological metagenomes</taxon>
    </lineage>
</organism>
<dbReference type="AlphaFoldDB" id="E6QIH1"/>
<gene>
    <name evidence="1" type="ORF">CARN6_0343</name>
</gene>
<name>E6QIH1_9ZZZZ</name>
<comment type="caution">
    <text evidence="1">The sequence shown here is derived from an EMBL/GenBank/DDBJ whole genome shotgun (WGS) entry which is preliminary data.</text>
</comment>
<dbReference type="EMBL" id="CABQ01000054">
    <property type="protein sequence ID" value="CBI07037.1"/>
    <property type="molecule type" value="Genomic_DNA"/>
</dbReference>
<reference evidence="1" key="1">
    <citation type="submission" date="2009-10" db="EMBL/GenBank/DDBJ databases">
        <title>Diversity of trophic interactions inside an arsenic-rich microbial ecosystem.</title>
        <authorList>
            <person name="Bertin P.N."/>
            <person name="Heinrich-Salmeron A."/>
            <person name="Pelletier E."/>
            <person name="Goulhen-Chollet F."/>
            <person name="Arsene-Ploetze F."/>
            <person name="Gallien S."/>
            <person name="Calteau A."/>
            <person name="Vallenet D."/>
            <person name="Casiot C."/>
            <person name="Chane-Woon-Ming B."/>
            <person name="Giloteaux L."/>
            <person name="Barakat M."/>
            <person name="Bonnefoy V."/>
            <person name="Bruneel O."/>
            <person name="Chandler M."/>
            <person name="Cleiss J."/>
            <person name="Duran R."/>
            <person name="Elbaz-Poulichet F."/>
            <person name="Fonknechten N."/>
            <person name="Lauga B."/>
            <person name="Mornico D."/>
            <person name="Ortet P."/>
            <person name="Schaeffer C."/>
            <person name="Siguier P."/>
            <person name="Alexander Thil Smith A."/>
            <person name="Van Dorsselaer A."/>
            <person name="Weissenbach J."/>
            <person name="Medigue C."/>
            <person name="Le Paslier D."/>
        </authorList>
    </citation>
    <scope>NUCLEOTIDE SEQUENCE</scope>
</reference>